<dbReference type="KEGG" id="tva:4768426"/>
<dbReference type="VEuPathDB" id="TrichDB:TVAG_484030"/>
<dbReference type="EC" id="3.2.1.52" evidence="3"/>
<dbReference type="AlphaFoldDB" id="A2EA46"/>
<dbReference type="SUPFAM" id="SSF55545">
    <property type="entry name" value="beta-N-acetylhexosaminidase-like domain"/>
    <property type="match status" value="1"/>
</dbReference>
<dbReference type="PANTHER" id="PTHR22600">
    <property type="entry name" value="BETA-HEXOSAMINIDASE"/>
    <property type="match status" value="1"/>
</dbReference>
<evidence type="ECO:0000256" key="2">
    <source>
        <dbReference type="ARBA" id="ARBA00006285"/>
    </source>
</evidence>
<accession>A2EA46</accession>
<sequence length="550" mass="63075">MRRARISLDIRDCIIPIIYGVIITLIIIKFVLSNPAIDPTSIIPHPYSVSFSAKIELFDLTSSSVVCYDNTKPKLKTQAQFLVGYIFEQAGISVNLIGKISDDCSIIIDTGYQDSNEEAYNLTITDYKIYINGSTSRGSFYGIQTLRKLIPTQKVYSVKFYQVEIIDRPRFSFRGLLLDVSRYFQTFDNVKRFIDIMALHNMNYFHFHITDDQGWRFQSKKYPNLTLIGSMRNSTMKDGIPRGGFYTQDELRKLVQYAADRQITIVPEIDLPGHSVSALAAYPDLGCTGGPYHVAQKFGPQIDILCVGNPNTMTFIKDILTEVMEIFPSEYVHIGGDEVNKFHWRNCKKCQSRIRKLNLWDDENSKEEYMQAYFTQELANFLASKGKKAIGWSEAAYVGKIGNLTVLSWLRHSAKGKSETFGYPTILAPTKPFYLDYRQEFVDDSTYVIKGAPVNTLRDVYTYEPIEKFHKDEDIKNILGIEACVWGEMTPNFERVMYQTLPRAAATAVAQWSEPVTKNYNSFVGSLNALTKIYDVNNWTYFKKFRQVEY</sequence>
<dbReference type="InterPro" id="IPR015882">
    <property type="entry name" value="HEX_bac_N"/>
</dbReference>
<dbReference type="Pfam" id="PF02838">
    <property type="entry name" value="Glyco_hydro_20b"/>
    <property type="match status" value="1"/>
</dbReference>
<dbReference type="InterPro" id="IPR015883">
    <property type="entry name" value="Glyco_hydro_20_cat"/>
</dbReference>
<evidence type="ECO:0000256" key="5">
    <source>
        <dbReference type="ARBA" id="ARBA00023295"/>
    </source>
</evidence>
<evidence type="ECO:0000256" key="4">
    <source>
        <dbReference type="ARBA" id="ARBA00022801"/>
    </source>
</evidence>
<dbReference type="InterPro" id="IPR025705">
    <property type="entry name" value="Beta_hexosaminidase_sua/sub"/>
</dbReference>
<dbReference type="CDD" id="cd06563">
    <property type="entry name" value="GH20_chitobiase-like"/>
    <property type="match status" value="1"/>
</dbReference>
<keyword evidence="4 10" id="KW-0378">Hydrolase</keyword>
<dbReference type="SUPFAM" id="SSF51445">
    <property type="entry name" value="(Trans)glycosidases"/>
    <property type="match status" value="1"/>
</dbReference>
<proteinExistence type="inferred from homology"/>
<keyword evidence="7" id="KW-0812">Transmembrane</keyword>
<protein>
    <recommendedName>
        <fullName evidence="3">beta-N-acetylhexosaminidase</fullName>
        <ecNumber evidence="3">3.2.1.52</ecNumber>
    </recommendedName>
</protein>
<dbReference type="InParanoid" id="A2EA46"/>
<evidence type="ECO:0000313" key="11">
    <source>
        <dbReference type="Proteomes" id="UP000001542"/>
    </source>
</evidence>
<keyword evidence="7" id="KW-1133">Transmembrane helix</keyword>
<dbReference type="OrthoDB" id="428480at2759"/>
<dbReference type="Pfam" id="PF00728">
    <property type="entry name" value="Glyco_hydro_20"/>
    <property type="match status" value="1"/>
</dbReference>
<reference evidence="10" key="2">
    <citation type="journal article" date="2007" name="Science">
        <title>Draft genome sequence of the sexually transmitted pathogen Trichomonas vaginalis.</title>
        <authorList>
            <person name="Carlton J.M."/>
            <person name="Hirt R.P."/>
            <person name="Silva J.C."/>
            <person name="Delcher A.L."/>
            <person name="Schatz M."/>
            <person name="Zhao Q."/>
            <person name="Wortman J.R."/>
            <person name="Bidwell S.L."/>
            <person name="Alsmark U.C.M."/>
            <person name="Besteiro S."/>
            <person name="Sicheritz-Ponten T."/>
            <person name="Noel C.J."/>
            <person name="Dacks J.B."/>
            <person name="Foster P.G."/>
            <person name="Simillion C."/>
            <person name="Van de Peer Y."/>
            <person name="Miranda-Saavedra D."/>
            <person name="Barton G.J."/>
            <person name="Westrop G.D."/>
            <person name="Mueller S."/>
            <person name="Dessi D."/>
            <person name="Fiori P.L."/>
            <person name="Ren Q."/>
            <person name="Paulsen I."/>
            <person name="Zhang H."/>
            <person name="Bastida-Corcuera F.D."/>
            <person name="Simoes-Barbosa A."/>
            <person name="Brown M.T."/>
            <person name="Hayes R.D."/>
            <person name="Mukherjee M."/>
            <person name="Okumura C.Y."/>
            <person name="Schneider R."/>
            <person name="Smith A.J."/>
            <person name="Vanacova S."/>
            <person name="Villalvazo M."/>
            <person name="Haas B.J."/>
            <person name="Pertea M."/>
            <person name="Feldblyum T.V."/>
            <person name="Utterback T.R."/>
            <person name="Shu C.L."/>
            <person name="Osoegawa K."/>
            <person name="de Jong P.J."/>
            <person name="Hrdy I."/>
            <person name="Horvathova L."/>
            <person name="Zubacova Z."/>
            <person name="Dolezal P."/>
            <person name="Malik S.B."/>
            <person name="Logsdon J.M. Jr."/>
            <person name="Henze K."/>
            <person name="Gupta A."/>
            <person name="Wang C.C."/>
            <person name="Dunne R.L."/>
            <person name="Upcroft J.A."/>
            <person name="Upcroft P."/>
            <person name="White O."/>
            <person name="Salzberg S.L."/>
            <person name="Tang P."/>
            <person name="Chiu C.-H."/>
            <person name="Lee Y.-S."/>
            <person name="Embley T.M."/>
            <person name="Coombs G.H."/>
            <person name="Mottram J.C."/>
            <person name="Tachezy J."/>
            <person name="Fraser-Liggett C.M."/>
            <person name="Johnson P.J."/>
        </authorList>
    </citation>
    <scope>NUCLEOTIDE SEQUENCE [LARGE SCALE GENOMIC DNA]</scope>
    <source>
        <strain evidence="10">G3</strain>
    </source>
</reference>
<evidence type="ECO:0000313" key="10">
    <source>
        <dbReference type="EMBL" id="EAY10492.1"/>
    </source>
</evidence>
<dbReference type="GO" id="GO:0004563">
    <property type="term" value="F:beta-N-acetylhexosaminidase activity"/>
    <property type="evidence" value="ECO:0000318"/>
    <property type="project" value="GO_Central"/>
</dbReference>
<evidence type="ECO:0000259" key="8">
    <source>
        <dbReference type="Pfam" id="PF00728"/>
    </source>
</evidence>
<feature type="transmembrane region" description="Helical" evidence="7">
    <location>
        <begin position="12"/>
        <end position="32"/>
    </location>
</feature>
<dbReference type="SMR" id="A2EA46"/>
<evidence type="ECO:0000256" key="6">
    <source>
        <dbReference type="PIRSR" id="PIRSR625705-1"/>
    </source>
</evidence>
<dbReference type="VEuPathDB" id="TrichDB:TVAGG3_0980800"/>
<dbReference type="Gene3D" id="3.20.20.80">
    <property type="entry name" value="Glycosidases"/>
    <property type="match status" value="1"/>
</dbReference>
<dbReference type="RefSeq" id="XP_001322715.1">
    <property type="nucleotide sequence ID" value="XM_001322680.1"/>
</dbReference>
<dbReference type="PRINTS" id="PR00738">
    <property type="entry name" value="GLHYDRLASE20"/>
</dbReference>
<dbReference type="GO" id="GO:0030203">
    <property type="term" value="P:glycosaminoglycan metabolic process"/>
    <property type="evidence" value="ECO:0000318"/>
    <property type="project" value="GO_Central"/>
</dbReference>
<dbReference type="Gene3D" id="3.30.379.10">
    <property type="entry name" value="Chitobiase/beta-hexosaminidase domain 2-like"/>
    <property type="match status" value="1"/>
</dbReference>
<gene>
    <name evidence="10" type="ORF">TVAG_484030</name>
</gene>
<dbReference type="eggNOG" id="KOG2499">
    <property type="taxonomic scope" value="Eukaryota"/>
</dbReference>
<evidence type="ECO:0000259" key="9">
    <source>
        <dbReference type="Pfam" id="PF02838"/>
    </source>
</evidence>
<evidence type="ECO:0000256" key="1">
    <source>
        <dbReference type="ARBA" id="ARBA00001231"/>
    </source>
</evidence>
<dbReference type="GO" id="GO:0016020">
    <property type="term" value="C:membrane"/>
    <property type="evidence" value="ECO:0000318"/>
    <property type="project" value="GO_Central"/>
</dbReference>
<dbReference type="GO" id="GO:0005975">
    <property type="term" value="P:carbohydrate metabolic process"/>
    <property type="evidence" value="ECO:0007669"/>
    <property type="project" value="InterPro"/>
</dbReference>
<keyword evidence="5" id="KW-0326">Glycosidase</keyword>
<name>A2EA46_TRIV3</name>
<feature type="domain" description="Glycoside hydrolase family 20 catalytic" evidence="8">
    <location>
        <begin position="171"/>
        <end position="514"/>
    </location>
</feature>
<feature type="domain" description="Beta-hexosaminidase bacterial type N-terminal" evidence="9">
    <location>
        <begin position="41"/>
        <end position="165"/>
    </location>
</feature>
<dbReference type="PANTHER" id="PTHR22600:SF57">
    <property type="entry name" value="BETA-N-ACETYLHEXOSAMINIDASE"/>
    <property type="match status" value="1"/>
</dbReference>
<dbReference type="STRING" id="5722.A2EA46"/>
<reference evidence="10" key="1">
    <citation type="submission" date="2006-10" db="EMBL/GenBank/DDBJ databases">
        <authorList>
            <person name="Amadeo P."/>
            <person name="Zhao Q."/>
            <person name="Wortman J."/>
            <person name="Fraser-Liggett C."/>
            <person name="Carlton J."/>
        </authorList>
    </citation>
    <scope>NUCLEOTIDE SEQUENCE</scope>
    <source>
        <strain evidence="10">G3</strain>
    </source>
</reference>
<evidence type="ECO:0000256" key="3">
    <source>
        <dbReference type="ARBA" id="ARBA00012663"/>
    </source>
</evidence>
<comment type="similarity">
    <text evidence="2">Belongs to the glycosyl hydrolase 20 family.</text>
</comment>
<keyword evidence="11" id="KW-1185">Reference proteome</keyword>
<organism evidence="10 11">
    <name type="scientific">Trichomonas vaginalis (strain ATCC PRA-98 / G3)</name>
    <dbReference type="NCBI Taxonomy" id="412133"/>
    <lineage>
        <taxon>Eukaryota</taxon>
        <taxon>Metamonada</taxon>
        <taxon>Parabasalia</taxon>
        <taxon>Trichomonadida</taxon>
        <taxon>Trichomonadidae</taxon>
        <taxon>Trichomonas</taxon>
    </lineage>
</organism>
<dbReference type="EMBL" id="DS113337">
    <property type="protein sequence ID" value="EAY10492.1"/>
    <property type="molecule type" value="Genomic_DNA"/>
</dbReference>
<feature type="active site" description="Proton donor" evidence="6">
    <location>
        <position position="338"/>
    </location>
</feature>
<dbReference type="InterPro" id="IPR017853">
    <property type="entry name" value="GH"/>
</dbReference>
<evidence type="ECO:0000256" key="7">
    <source>
        <dbReference type="SAM" id="Phobius"/>
    </source>
</evidence>
<dbReference type="Proteomes" id="UP000001542">
    <property type="component" value="Unassembled WGS sequence"/>
</dbReference>
<dbReference type="InterPro" id="IPR029018">
    <property type="entry name" value="Hex-like_dom2"/>
</dbReference>
<comment type="catalytic activity">
    <reaction evidence="1">
        <text>Hydrolysis of terminal non-reducing N-acetyl-D-hexosamine residues in N-acetyl-beta-D-hexosaminides.</text>
        <dbReference type="EC" id="3.2.1.52"/>
    </reaction>
</comment>
<keyword evidence="7" id="KW-0472">Membrane</keyword>